<protein>
    <submittedName>
        <fullName evidence="1">Uncharacterized protein</fullName>
    </submittedName>
</protein>
<evidence type="ECO:0000313" key="1">
    <source>
        <dbReference type="EMBL" id="PCJ22887.1"/>
    </source>
</evidence>
<evidence type="ECO:0000313" key="2">
    <source>
        <dbReference type="Proteomes" id="UP000218327"/>
    </source>
</evidence>
<organism evidence="1 2">
    <name type="scientific">SAR86 cluster bacterium</name>
    <dbReference type="NCBI Taxonomy" id="2030880"/>
    <lineage>
        <taxon>Bacteria</taxon>
        <taxon>Pseudomonadati</taxon>
        <taxon>Pseudomonadota</taxon>
        <taxon>Gammaproteobacteria</taxon>
        <taxon>SAR86 cluster</taxon>
    </lineage>
</organism>
<dbReference type="Proteomes" id="UP000218327">
    <property type="component" value="Unassembled WGS sequence"/>
</dbReference>
<dbReference type="EMBL" id="NVVJ01000048">
    <property type="protein sequence ID" value="PCJ22887.1"/>
    <property type="molecule type" value="Genomic_DNA"/>
</dbReference>
<gene>
    <name evidence="1" type="ORF">COA96_13075</name>
</gene>
<dbReference type="AlphaFoldDB" id="A0A2A5AUB5"/>
<name>A0A2A5AUB5_9GAMM</name>
<proteinExistence type="predicted"/>
<comment type="caution">
    <text evidence="1">The sequence shown here is derived from an EMBL/GenBank/DDBJ whole genome shotgun (WGS) entry which is preliminary data.</text>
</comment>
<reference evidence="2" key="1">
    <citation type="submission" date="2017-08" db="EMBL/GenBank/DDBJ databases">
        <title>A dynamic microbial community with high functional redundancy inhabits the cold, oxic subseafloor aquifer.</title>
        <authorList>
            <person name="Tully B.J."/>
            <person name="Wheat C.G."/>
            <person name="Glazer B.T."/>
            <person name="Huber J.A."/>
        </authorList>
    </citation>
    <scope>NUCLEOTIDE SEQUENCE [LARGE SCALE GENOMIC DNA]</scope>
</reference>
<accession>A0A2A5AUB5</accession>
<sequence length="81" mass="9261">MTNNEKIQIVVDYISLHIQNEVEMWMTGNTPASTRLLSMYEDIMQGIYGELTPIDGGYQITIDGSEREDGKSYVYSFQTDD</sequence>